<reference evidence="4 5" key="2">
    <citation type="journal article" date="2014" name="PLoS ONE">
        <title>Evolution of mitochondria reconstructed from the energy metabolism of living bacteria.</title>
        <authorList>
            <person name="Degli Esposti M."/>
            <person name="Chouaia B."/>
            <person name="Comandatore F."/>
            <person name="Crotti E."/>
            <person name="Sassera D."/>
            <person name="Lievens P.M."/>
            <person name="Daffonchio D."/>
            <person name="Bandi C."/>
        </authorList>
    </citation>
    <scope>NUCLEOTIDE SEQUENCE [LARGE SCALE GENOMIC DNA]</scope>
    <source>
        <strain evidence="4 5">SF2.1</strain>
    </source>
</reference>
<evidence type="ECO:0000256" key="1">
    <source>
        <dbReference type="PIRSR" id="PIRSR000390-1"/>
    </source>
</evidence>
<comment type="similarity">
    <text evidence="3">Belongs to the DegT/DnrJ/EryC1 family.</text>
</comment>
<protein>
    <submittedName>
        <fullName evidence="4">Pleiotropic regulatory protein</fullName>
    </submittedName>
</protein>
<keyword evidence="2 3" id="KW-0663">Pyridoxal phosphate</keyword>
<name>A0A060QBH7_9PROT</name>
<evidence type="ECO:0000313" key="5">
    <source>
        <dbReference type="Proteomes" id="UP000027583"/>
    </source>
</evidence>
<dbReference type="CDD" id="cd00616">
    <property type="entry name" value="AHBA_syn"/>
    <property type="match status" value="1"/>
</dbReference>
<evidence type="ECO:0000256" key="2">
    <source>
        <dbReference type="PIRSR" id="PIRSR000390-2"/>
    </source>
</evidence>
<dbReference type="eggNOG" id="COG0399">
    <property type="taxonomic scope" value="Bacteria"/>
</dbReference>
<dbReference type="GO" id="GO:0008483">
    <property type="term" value="F:transaminase activity"/>
    <property type="evidence" value="ECO:0007669"/>
    <property type="project" value="TreeGrafter"/>
</dbReference>
<proteinExistence type="inferred from homology"/>
<gene>
    <name evidence="4" type="ORF">ASAP_0190</name>
</gene>
<reference evidence="4 5" key="1">
    <citation type="journal article" date="2014" name="Genome Biol. Evol.">
        <title>Acetic acid bacteria genomes reveal functional traits for adaptation to life in insect guts.</title>
        <authorList>
            <person name="Chouaia B."/>
            <person name="Gaiarsa S."/>
            <person name="Crotti E."/>
            <person name="Comandatore F."/>
            <person name="Degli Esposti M."/>
            <person name="Ricci I."/>
            <person name="Alma A."/>
            <person name="Favia G."/>
            <person name="Bandi C."/>
            <person name="Daffonchio D."/>
        </authorList>
    </citation>
    <scope>NUCLEOTIDE SEQUENCE [LARGE SCALE GENOMIC DNA]</scope>
    <source>
        <strain evidence="4 5">SF2.1</strain>
    </source>
</reference>
<comment type="caution">
    <text evidence="4">The sequence shown here is derived from an EMBL/GenBank/DDBJ whole genome shotgun (WGS) entry which is preliminary data.</text>
</comment>
<dbReference type="PIRSF" id="PIRSF000390">
    <property type="entry name" value="PLP_StrS"/>
    <property type="match status" value="1"/>
</dbReference>
<dbReference type="RefSeq" id="WP_051757594.1">
    <property type="nucleotide sequence ID" value="NZ_CBLX010000003.1"/>
</dbReference>
<dbReference type="EMBL" id="CBLX010000003">
    <property type="protein sequence ID" value="CDG38235.1"/>
    <property type="molecule type" value="Genomic_DNA"/>
</dbReference>
<dbReference type="SUPFAM" id="SSF53383">
    <property type="entry name" value="PLP-dependent transferases"/>
    <property type="match status" value="1"/>
</dbReference>
<dbReference type="PANTHER" id="PTHR30244">
    <property type="entry name" value="TRANSAMINASE"/>
    <property type="match status" value="1"/>
</dbReference>
<organism evidence="4 5">
    <name type="scientific">Asaia bogorensis</name>
    <dbReference type="NCBI Taxonomy" id="91915"/>
    <lineage>
        <taxon>Bacteria</taxon>
        <taxon>Pseudomonadati</taxon>
        <taxon>Pseudomonadota</taxon>
        <taxon>Alphaproteobacteria</taxon>
        <taxon>Acetobacterales</taxon>
        <taxon>Acetobacteraceae</taxon>
        <taxon>Asaia</taxon>
    </lineage>
</organism>
<dbReference type="Pfam" id="PF01041">
    <property type="entry name" value="DegT_DnrJ_EryC1"/>
    <property type="match status" value="1"/>
</dbReference>
<sequence>MSDKAPISFLDLPRQQARLGAALKQRIDTVLDHCKFVMGPEVEELEKRLCAYSGAAHAVSVSSGTDALLMVLMAEEIGPGDAVFLPAFTYTATAEVVLLLGATPVFVDVDPASFQIDCDNLRARIASIRAQEELEPRVIIGVDLFGQPAPWANLRDIAAQEDLLLVADCAQAFGASLNGHKLGREAMATTLSFFPSKPLGAYGDGGAILTDDAERAALYRSLRTHGEGRTRYEVLRIGLNGRLDTLQAAILLAKLDRFEEELARREAIAQAYDAALSGIVQTPARVKDSASAWAIYSILLPDAATRDALQAHLGRHGVPSIVYYPRPLHEQPAYAEHHDETVSLPVSETLGSRILALPLHPELTDEEVSRVIGAVSSYFAASEAGGEAGSADAGQERSA</sequence>
<dbReference type="InterPro" id="IPR000653">
    <property type="entry name" value="DegT/StrS_aminotransferase"/>
</dbReference>
<dbReference type="InterPro" id="IPR015421">
    <property type="entry name" value="PyrdxlP-dep_Trfase_major"/>
</dbReference>
<accession>A0A060QBH7</accession>
<dbReference type="InterPro" id="IPR015424">
    <property type="entry name" value="PyrdxlP-dep_Trfase"/>
</dbReference>
<evidence type="ECO:0000313" key="4">
    <source>
        <dbReference type="EMBL" id="CDG38235.1"/>
    </source>
</evidence>
<dbReference type="AlphaFoldDB" id="A0A060QBH7"/>
<feature type="active site" description="Proton acceptor" evidence="1">
    <location>
        <position position="197"/>
    </location>
</feature>
<dbReference type="PANTHER" id="PTHR30244:SF42">
    <property type="entry name" value="UDP-2-ACETAMIDO-2-DEOXY-3-OXO-D-GLUCURONATE AMINOTRANSFERASE"/>
    <property type="match status" value="1"/>
</dbReference>
<evidence type="ECO:0000256" key="3">
    <source>
        <dbReference type="RuleBase" id="RU004508"/>
    </source>
</evidence>
<feature type="modified residue" description="N6-(pyridoxal phosphate)lysine" evidence="2">
    <location>
        <position position="197"/>
    </location>
</feature>
<dbReference type="InterPro" id="IPR015422">
    <property type="entry name" value="PyrdxlP-dep_Trfase_small"/>
</dbReference>
<dbReference type="Gene3D" id="3.40.640.10">
    <property type="entry name" value="Type I PLP-dependent aspartate aminotransferase-like (Major domain)"/>
    <property type="match status" value="1"/>
</dbReference>
<dbReference type="Proteomes" id="UP000027583">
    <property type="component" value="Unassembled WGS sequence"/>
</dbReference>
<dbReference type="GO" id="GO:0030170">
    <property type="term" value="F:pyridoxal phosphate binding"/>
    <property type="evidence" value="ECO:0007669"/>
    <property type="project" value="TreeGrafter"/>
</dbReference>
<dbReference type="GO" id="GO:0000271">
    <property type="term" value="P:polysaccharide biosynthetic process"/>
    <property type="evidence" value="ECO:0007669"/>
    <property type="project" value="TreeGrafter"/>
</dbReference>
<dbReference type="Gene3D" id="3.90.1150.10">
    <property type="entry name" value="Aspartate Aminotransferase, domain 1"/>
    <property type="match status" value="1"/>
</dbReference>